<dbReference type="SUPFAM" id="SSF52172">
    <property type="entry name" value="CheY-like"/>
    <property type="match status" value="1"/>
</dbReference>
<dbReference type="EMBL" id="UOGA01000031">
    <property type="protein sequence ID" value="VAX15037.1"/>
    <property type="molecule type" value="Genomic_DNA"/>
</dbReference>
<dbReference type="Gene3D" id="1.25.40.10">
    <property type="entry name" value="Tetratricopeptide repeat domain"/>
    <property type="match status" value="1"/>
</dbReference>
<keyword evidence="1" id="KW-0677">Repeat</keyword>
<evidence type="ECO:0000256" key="2">
    <source>
        <dbReference type="ARBA" id="ARBA00022803"/>
    </source>
</evidence>
<organism evidence="3">
    <name type="scientific">hydrothermal vent metagenome</name>
    <dbReference type="NCBI Taxonomy" id="652676"/>
    <lineage>
        <taxon>unclassified sequences</taxon>
        <taxon>metagenomes</taxon>
        <taxon>ecological metagenomes</taxon>
    </lineage>
</organism>
<gene>
    <name evidence="3" type="ORF">MNBD_NITROSPINAE04-1320</name>
</gene>
<dbReference type="InterPro" id="IPR011006">
    <property type="entry name" value="CheY-like_superfamily"/>
</dbReference>
<name>A0A3B1CE18_9ZZZZ</name>
<dbReference type="Pfam" id="PF14559">
    <property type="entry name" value="TPR_19"/>
    <property type="match status" value="1"/>
</dbReference>
<dbReference type="PANTHER" id="PTHR44943:SF8">
    <property type="entry name" value="TPR REPEAT-CONTAINING PROTEIN MJ0263"/>
    <property type="match status" value="1"/>
</dbReference>
<dbReference type="AlphaFoldDB" id="A0A3B1CE18"/>
<dbReference type="SMART" id="SM00028">
    <property type="entry name" value="TPR"/>
    <property type="match status" value="6"/>
</dbReference>
<reference evidence="3" key="1">
    <citation type="submission" date="2018-06" db="EMBL/GenBank/DDBJ databases">
        <authorList>
            <person name="Zhirakovskaya E."/>
        </authorList>
    </citation>
    <scope>NUCLEOTIDE SEQUENCE</scope>
</reference>
<dbReference type="PANTHER" id="PTHR44943">
    <property type="entry name" value="CELLULOSE SYNTHASE OPERON PROTEIN C"/>
    <property type="match status" value="1"/>
</dbReference>
<dbReference type="InterPro" id="IPR019734">
    <property type="entry name" value="TPR_rpt"/>
</dbReference>
<dbReference type="Pfam" id="PF13424">
    <property type="entry name" value="TPR_12"/>
    <property type="match status" value="1"/>
</dbReference>
<evidence type="ECO:0000256" key="1">
    <source>
        <dbReference type="ARBA" id="ARBA00022737"/>
    </source>
</evidence>
<evidence type="ECO:0000313" key="3">
    <source>
        <dbReference type="EMBL" id="VAX15037.1"/>
    </source>
</evidence>
<dbReference type="InterPro" id="IPR051685">
    <property type="entry name" value="Ycf3/AcsC/BcsC/TPR_MFPF"/>
</dbReference>
<dbReference type="SUPFAM" id="SSF48452">
    <property type="entry name" value="TPR-like"/>
    <property type="match status" value="1"/>
</dbReference>
<accession>A0A3B1CE18</accession>
<proteinExistence type="predicted"/>
<dbReference type="InterPro" id="IPR011990">
    <property type="entry name" value="TPR-like_helical_dom_sf"/>
</dbReference>
<dbReference type="Gene3D" id="3.40.50.2300">
    <property type="match status" value="1"/>
</dbReference>
<keyword evidence="2" id="KW-0802">TPR repeat</keyword>
<dbReference type="PROSITE" id="PS50005">
    <property type="entry name" value="TPR"/>
    <property type="match status" value="3"/>
</dbReference>
<protein>
    <submittedName>
        <fullName evidence="3">Uncharacterized protein</fullName>
    </submittedName>
</protein>
<sequence>MALDAKEKETLVNKYAKLRFTIIEENRSERVTLKNFLRNEGFTDVADYETYEEAWEKLQLSTTHVLLFSVNNEDGADFLRDLIESTRFKKTPMIIFTKKIKEYPKIFEHEDIVALWQEAPINNLKLELTYIKIFQDGVVERSHITDESTSLDNFTKAVEQMSEDNYKEAKELLRLCLKENPKFTEAYLKMTETLIALKDYQTAQRVIDSAEKLAPNDSRVMLLQAKIAADTLDKKDAIKVFDDAVSIHGKDLMFLTEMGNIALDKGWHEEAIRYYEMARSIDPNVIHTYNRLGIAYSRSSNFDGALAMYELALKIDERDPGIHFNMGMMYYRKNEKKTALEEFRKASELAPEMPEPQEWIEKIEAES</sequence>
<dbReference type="Pfam" id="PF13181">
    <property type="entry name" value="TPR_8"/>
    <property type="match status" value="1"/>
</dbReference>